<dbReference type="InterPro" id="IPR017871">
    <property type="entry name" value="ABC_transporter-like_CS"/>
</dbReference>
<organism evidence="5 6">
    <name type="scientific">Desulfonatronospira thiodismutans ASO3-1</name>
    <dbReference type="NCBI Taxonomy" id="555779"/>
    <lineage>
        <taxon>Bacteria</taxon>
        <taxon>Pseudomonadati</taxon>
        <taxon>Thermodesulfobacteriota</taxon>
        <taxon>Desulfovibrionia</taxon>
        <taxon>Desulfovibrionales</taxon>
        <taxon>Desulfonatronovibrionaceae</taxon>
        <taxon>Desulfonatronospira</taxon>
    </lineage>
</organism>
<keyword evidence="2" id="KW-0547">Nucleotide-binding</keyword>
<dbReference type="GO" id="GO:0042941">
    <property type="term" value="P:D-alanine transmembrane transport"/>
    <property type="evidence" value="ECO:0007669"/>
    <property type="project" value="TreeGrafter"/>
</dbReference>
<evidence type="ECO:0000256" key="3">
    <source>
        <dbReference type="ARBA" id="ARBA00022840"/>
    </source>
</evidence>
<evidence type="ECO:0000256" key="2">
    <source>
        <dbReference type="ARBA" id="ARBA00022741"/>
    </source>
</evidence>
<evidence type="ECO:0000259" key="4">
    <source>
        <dbReference type="PROSITE" id="PS50893"/>
    </source>
</evidence>
<dbReference type="PROSITE" id="PS00211">
    <property type="entry name" value="ABC_TRANSPORTER_1"/>
    <property type="match status" value="1"/>
</dbReference>
<feature type="domain" description="ABC transporter" evidence="4">
    <location>
        <begin position="4"/>
        <end position="251"/>
    </location>
</feature>
<keyword evidence="6" id="KW-1185">Reference proteome</keyword>
<dbReference type="PROSITE" id="PS50893">
    <property type="entry name" value="ABC_TRANSPORTER_2"/>
    <property type="match status" value="1"/>
</dbReference>
<dbReference type="InterPro" id="IPR027417">
    <property type="entry name" value="P-loop_NTPase"/>
</dbReference>
<protein>
    <submittedName>
        <fullName evidence="5">ABC transporter related protein</fullName>
    </submittedName>
</protein>
<dbReference type="AlphaFoldDB" id="D6SMC0"/>
<dbReference type="eggNOG" id="COG0411">
    <property type="taxonomic scope" value="Bacteria"/>
</dbReference>
<dbReference type="Proteomes" id="UP000005496">
    <property type="component" value="Unassembled WGS sequence"/>
</dbReference>
<name>D6SMC0_9BACT</name>
<dbReference type="CDD" id="cd03219">
    <property type="entry name" value="ABC_Mj1267_LivG_branched"/>
    <property type="match status" value="1"/>
</dbReference>
<accession>D6SMC0</accession>
<reference evidence="5" key="1">
    <citation type="submission" date="2010-05" db="EMBL/GenBank/DDBJ databases">
        <title>The draft genome of Desulfonatronospira thiodismutans ASO3-1.</title>
        <authorList>
            <consortium name="US DOE Joint Genome Institute (JGI-PGF)"/>
            <person name="Lucas S."/>
            <person name="Copeland A."/>
            <person name="Lapidus A."/>
            <person name="Cheng J.-F."/>
            <person name="Bruce D."/>
            <person name="Goodwin L."/>
            <person name="Pitluck S."/>
            <person name="Chertkov O."/>
            <person name="Brettin T."/>
            <person name="Detter J.C."/>
            <person name="Han C."/>
            <person name="Land M.L."/>
            <person name="Hauser L."/>
            <person name="Kyrpides N."/>
            <person name="Mikhailova N."/>
            <person name="Muyzer G."/>
            <person name="Woyke T."/>
        </authorList>
    </citation>
    <scope>NUCLEOTIDE SEQUENCE [LARGE SCALE GENOMIC DNA]</scope>
    <source>
        <strain evidence="5">ASO3-1</strain>
    </source>
</reference>
<sequence>MTLLSIKNLTKRFGGLLAVDDVSFDVEQGRIVGLIGPNGAGKTTVFNLITGNYIPDEGRIMFDGHSLTGLKTHKIVALGIARTFQTIRLFKNLTVLENVMAGCHCRMNSGILSSMLRIPFQRREERMALARALKELEFVGLKQHMDINAMNLSYGNQRLLEIARALASNPKIIILDEPAGGMNDYETTQLVLLIEKMQKRGLTVLLIEHDMNLVMRICEDIIVLEHGARIAQGTPAEITQDQRVIEAYLGIEEEDEEDEAFEAEGRD</sequence>
<gene>
    <name evidence="5" type="ORF">Dthio_PD3267</name>
</gene>
<evidence type="ECO:0000313" key="6">
    <source>
        <dbReference type="Proteomes" id="UP000005496"/>
    </source>
</evidence>
<keyword evidence="3" id="KW-0067">ATP-binding</keyword>
<dbReference type="GO" id="GO:0015808">
    <property type="term" value="P:L-alanine transport"/>
    <property type="evidence" value="ECO:0007669"/>
    <property type="project" value="TreeGrafter"/>
</dbReference>
<dbReference type="Pfam" id="PF12399">
    <property type="entry name" value="BCA_ABC_TP_C"/>
    <property type="match status" value="1"/>
</dbReference>
<dbReference type="GO" id="GO:0015188">
    <property type="term" value="F:L-isoleucine transmembrane transporter activity"/>
    <property type="evidence" value="ECO:0007669"/>
    <property type="project" value="TreeGrafter"/>
</dbReference>
<dbReference type="Gene3D" id="3.40.50.300">
    <property type="entry name" value="P-loop containing nucleotide triphosphate hydrolases"/>
    <property type="match status" value="1"/>
</dbReference>
<dbReference type="GO" id="GO:0005886">
    <property type="term" value="C:plasma membrane"/>
    <property type="evidence" value="ECO:0007669"/>
    <property type="project" value="TreeGrafter"/>
</dbReference>
<proteinExistence type="predicted"/>
<dbReference type="GO" id="GO:0005524">
    <property type="term" value="F:ATP binding"/>
    <property type="evidence" value="ECO:0007669"/>
    <property type="project" value="UniProtKB-KW"/>
</dbReference>
<dbReference type="PANTHER" id="PTHR45772:SF7">
    <property type="entry name" value="AMINO ACID ABC TRANSPORTER ATP-BINDING PROTEIN"/>
    <property type="match status" value="1"/>
</dbReference>
<evidence type="ECO:0000313" key="5">
    <source>
        <dbReference type="EMBL" id="EFI35831.1"/>
    </source>
</evidence>
<dbReference type="RefSeq" id="WP_008868960.1">
    <property type="nucleotide sequence ID" value="NZ_ACJN02000001.1"/>
</dbReference>
<dbReference type="InterPro" id="IPR003593">
    <property type="entry name" value="AAA+_ATPase"/>
</dbReference>
<dbReference type="FunFam" id="3.40.50.300:FF:000421">
    <property type="entry name" value="Branched-chain amino acid ABC transporter ATP-binding protein"/>
    <property type="match status" value="1"/>
</dbReference>
<dbReference type="SMART" id="SM00382">
    <property type="entry name" value="AAA"/>
    <property type="match status" value="1"/>
</dbReference>
<dbReference type="InterPro" id="IPR032823">
    <property type="entry name" value="BCA_ABC_TP_C"/>
</dbReference>
<keyword evidence="1" id="KW-0813">Transport</keyword>
<dbReference type="InterPro" id="IPR003439">
    <property type="entry name" value="ABC_transporter-like_ATP-bd"/>
</dbReference>
<dbReference type="GO" id="GO:0015192">
    <property type="term" value="F:L-phenylalanine transmembrane transporter activity"/>
    <property type="evidence" value="ECO:0007669"/>
    <property type="project" value="TreeGrafter"/>
</dbReference>
<dbReference type="GO" id="GO:1903805">
    <property type="term" value="P:L-valine import across plasma membrane"/>
    <property type="evidence" value="ECO:0007669"/>
    <property type="project" value="TreeGrafter"/>
</dbReference>
<dbReference type="SUPFAM" id="SSF52540">
    <property type="entry name" value="P-loop containing nucleoside triphosphate hydrolases"/>
    <property type="match status" value="1"/>
</dbReference>
<dbReference type="PANTHER" id="PTHR45772">
    <property type="entry name" value="CONSERVED COMPONENT OF ABC TRANSPORTER FOR NATURAL AMINO ACIDS-RELATED"/>
    <property type="match status" value="1"/>
</dbReference>
<dbReference type="GO" id="GO:1903806">
    <property type="term" value="P:L-isoleucine import across plasma membrane"/>
    <property type="evidence" value="ECO:0007669"/>
    <property type="project" value="TreeGrafter"/>
</dbReference>
<dbReference type="GO" id="GO:0016887">
    <property type="term" value="F:ATP hydrolysis activity"/>
    <property type="evidence" value="ECO:0007669"/>
    <property type="project" value="InterPro"/>
</dbReference>
<dbReference type="GO" id="GO:0005304">
    <property type="term" value="F:L-valine transmembrane transporter activity"/>
    <property type="evidence" value="ECO:0007669"/>
    <property type="project" value="TreeGrafter"/>
</dbReference>
<evidence type="ECO:0000256" key="1">
    <source>
        <dbReference type="ARBA" id="ARBA00022448"/>
    </source>
</evidence>
<dbReference type="Pfam" id="PF00005">
    <property type="entry name" value="ABC_tran"/>
    <property type="match status" value="1"/>
</dbReference>
<dbReference type="OrthoDB" id="9809450at2"/>
<comment type="caution">
    <text evidence="5">The sequence shown here is derived from an EMBL/GenBank/DDBJ whole genome shotgun (WGS) entry which is preliminary data.</text>
</comment>
<dbReference type="EMBL" id="ACJN02000001">
    <property type="protein sequence ID" value="EFI35831.1"/>
    <property type="molecule type" value="Genomic_DNA"/>
</dbReference>
<dbReference type="InterPro" id="IPR051120">
    <property type="entry name" value="ABC_AA/LPS_Transport"/>
</dbReference>